<dbReference type="SUPFAM" id="SSF53474">
    <property type="entry name" value="alpha/beta-Hydrolases"/>
    <property type="match status" value="1"/>
</dbReference>
<dbReference type="InterPro" id="IPR029058">
    <property type="entry name" value="AB_hydrolase_fold"/>
</dbReference>
<accession>A0ABZ2UYY2</accession>
<keyword evidence="3" id="KW-1185">Reference proteome</keyword>
<protein>
    <submittedName>
        <fullName evidence="2">Alpha/beta hydrolase</fullName>
    </submittedName>
</protein>
<sequence>MHDITTVAAALDAAEAQLPNLRPGCQKQIVWANRPAARTPVALVYVHGFSAAPAETRPLPDLIAKSLGANIFFTRLTGHGQDGAAMAEARFADWQRDMAEAISIGQLLGEELILMGCSTGCTLSTLALAGGVQAKAMIHISPNFGLRSRLAQFMLDLPGAPYWGHLVAGRTRSFAPISDAHAANWTTQYPTKAVHPMAEAVRAVRKADLSVIQTPAYFAYNEDDQVVDAVQTRKVIARWGAPYLVDLLMQGPDDDASGHVMAGDVFSPKQTAPLAGRISDWVAML</sequence>
<dbReference type="GO" id="GO:0016787">
    <property type="term" value="F:hydrolase activity"/>
    <property type="evidence" value="ECO:0007669"/>
    <property type="project" value="UniProtKB-KW"/>
</dbReference>
<reference evidence="3" key="1">
    <citation type="submission" date="2024-04" db="EMBL/GenBank/DDBJ databases">
        <title>Phylogenomic analyses of a clade within the roseobacter group suggest taxonomic reassignments of species of the genera Aestuariivita, Citreicella, Loktanella, Nautella, Pelagibaca, Ruegeria, Thalassobius, Thiobacimonas and Tropicibacter, and the proposal o.</title>
        <authorList>
            <person name="Jeon C.O."/>
        </authorList>
    </citation>
    <scope>NUCLEOTIDE SEQUENCE [LARGE SCALE GENOMIC DNA]</scope>
    <source>
        <strain evidence="3">BS5-3</strain>
    </source>
</reference>
<dbReference type="EMBL" id="CP150951">
    <property type="protein sequence ID" value="WZC47373.1"/>
    <property type="molecule type" value="Genomic_DNA"/>
</dbReference>
<dbReference type="Gene3D" id="3.40.50.1820">
    <property type="entry name" value="alpha/beta hydrolase"/>
    <property type="match status" value="1"/>
</dbReference>
<evidence type="ECO:0000313" key="3">
    <source>
        <dbReference type="Proteomes" id="UP001440612"/>
    </source>
</evidence>
<proteinExistence type="predicted"/>
<dbReference type="Proteomes" id="UP001440612">
    <property type="component" value="Chromosome"/>
</dbReference>
<dbReference type="InterPro" id="IPR022742">
    <property type="entry name" value="Hydrolase_4"/>
</dbReference>
<evidence type="ECO:0000259" key="1">
    <source>
        <dbReference type="Pfam" id="PF12146"/>
    </source>
</evidence>
<dbReference type="RefSeq" id="WP_341365493.1">
    <property type="nucleotide sequence ID" value="NZ_CP150951.2"/>
</dbReference>
<name>A0ABZ2UYY2_9RHOB</name>
<keyword evidence="2" id="KW-0378">Hydrolase</keyword>
<dbReference type="Pfam" id="PF12146">
    <property type="entry name" value="Hydrolase_4"/>
    <property type="match status" value="1"/>
</dbReference>
<feature type="domain" description="Serine aminopeptidase S33" evidence="1">
    <location>
        <begin position="68"/>
        <end position="240"/>
    </location>
</feature>
<organism evidence="2 3">
    <name type="scientific">Yoonia phaeophyticola</name>
    <dbReference type="NCBI Taxonomy" id="3137369"/>
    <lineage>
        <taxon>Bacteria</taxon>
        <taxon>Pseudomonadati</taxon>
        <taxon>Pseudomonadota</taxon>
        <taxon>Alphaproteobacteria</taxon>
        <taxon>Rhodobacterales</taxon>
        <taxon>Paracoccaceae</taxon>
        <taxon>Yoonia</taxon>
    </lineage>
</organism>
<gene>
    <name evidence="2" type="ORF">AABB29_10510</name>
</gene>
<evidence type="ECO:0000313" key="2">
    <source>
        <dbReference type="EMBL" id="WZC47373.1"/>
    </source>
</evidence>